<keyword evidence="1" id="KW-0560">Oxidoreductase</keyword>
<comment type="caution">
    <text evidence="3">The sequence shown here is derived from an EMBL/GenBank/DDBJ whole genome shotgun (WGS) entry which is preliminary data.</text>
</comment>
<keyword evidence="4" id="KW-1185">Reference proteome</keyword>
<dbReference type="InterPro" id="IPR036812">
    <property type="entry name" value="NAD(P)_OxRdtase_dom_sf"/>
</dbReference>
<accession>A0ABT0LZ62</accession>
<proteinExistence type="predicted"/>
<feature type="domain" description="NADP-dependent oxidoreductase" evidence="2">
    <location>
        <begin position="13"/>
        <end position="304"/>
    </location>
</feature>
<evidence type="ECO:0000256" key="1">
    <source>
        <dbReference type="ARBA" id="ARBA00023002"/>
    </source>
</evidence>
<protein>
    <submittedName>
        <fullName evidence="3">Aldo/keto reductase</fullName>
    </submittedName>
</protein>
<dbReference type="EMBL" id="JALZWP010000003">
    <property type="protein sequence ID" value="MCL1627890.1"/>
    <property type="molecule type" value="Genomic_DNA"/>
</dbReference>
<dbReference type="PANTHER" id="PTHR43625">
    <property type="entry name" value="AFLATOXIN B1 ALDEHYDE REDUCTASE"/>
    <property type="match status" value="1"/>
</dbReference>
<evidence type="ECO:0000313" key="4">
    <source>
        <dbReference type="Proteomes" id="UP001202550"/>
    </source>
</evidence>
<dbReference type="Pfam" id="PF00248">
    <property type="entry name" value="Aldo_ket_red"/>
    <property type="match status" value="1"/>
</dbReference>
<dbReference type="RefSeq" id="WP_249056642.1">
    <property type="nucleotide sequence ID" value="NZ_JALZWP010000003.1"/>
</dbReference>
<sequence length="325" mass="35474">MKRRNLGDLSVSAIGLGCMSMTPIYGTPDAQESIFTIHHALDHGIDLIDSSDAYAFGKNEDLIARAIADRRDKVVLATKFGNLRNPDGTMAVNGRPEYVRLACEASLRRLGTDVIDLYYIHRIDPNVPIEDTIGAMVDLKTEGKIRHLGLSKAAPDTLRRAHAVHPIAALQTEYSLWTRDVETELLALCKSLGTGFVAYSPLGRGFLTGLLDSPDALAENDRRRDHPRFAPENMTANAALIATLTTLAREQGCAPAQLALAWVLTRGDYIVPIPGTSKRKWLDQNIAALDITLSEQTLAELDQVFSFGAAAGTRYPAAQMKSLHL</sequence>
<dbReference type="Gene3D" id="3.20.20.100">
    <property type="entry name" value="NADP-dependent oxidoreductase domain"/>
    <property type="match status" value="1"/>
</dbReference>
<name>A0ABT0LZ62_9RHOB</name>
<dbReference type="CDD" id="cd19076">
    <property type="entry name" value="AKR_AKR13A_13D"/>
    <property type="match status" value="1"/>
</dbReference>
<dbReference type="InterPro" id="IPR050791">
    <property type="entry name" value="Aldo-Keto_reductase"/>
</dbReference>
<reference evidence="3 4" key="1">
    <citation type="submission" date="2022-05" db="EMBL/GenBank/DDBJ databases">
        <title>Seasonal and diel survey of microbial diversity of the Tyrrhenian coast.</title>
        <authorList>
            <person name="Gattoni G."/>
            <person name="Corral P."/>
        </authorList>
    </citation>
    <scope>NUCLEOTIDE SEQUENCE [LARGE SCALE GENOMIC DNA]</scope>
    <source>
        <strain evidence="3 4">V10</strain>
    </source>
</reference>
<gene>
    <name evidence="3" type="ORF">M3N55_04035</name>
</gene>
<dbReference type="Proteomes" id="UP001202550">
    <property type="component" value="Unassembled WGS sequence"/>
</dbReference>
<dbReference type="InterPro" id="IPR023210">
    <property type="entry name" value="NADP_OxRdtase_dom"/>
</dbReference>
<evidence type="ECO:0000259" key="2">
    <source>
        <dbReference type="Pfam" id="PF00248"/>
    </source>
</evidence>
<dbReference type="SUPFAM" id="SSF51430">
    <property type="entry name" value="NAD(P)-linked oxidoreductase"/>
    <property type="match status" value="1"/>
</dbReference>
<evidence type="ECO:0000313" key="3">
    <source>
        <dbReference type="EMBL" id="MCL1627890.1"/>
    </source>
</evidence>
<dbReference type="PANTHER" id="PTHR43625:SF40">
    <property type="entry name" value="ALDO-KETO REDUCTASE YAKC [NADP(+)]"/>
    <property type="match status" value="1"/>
</dbReference>
<organism evidence="3 4">
    <name type="scientific">Roseinatronobacter domitianus</name>
    <dbReference type="NCBI Taxonomy" id="2940293"/>
    <lineage>
        <taxon>Bacteria</taxon>
        <taxon>Pseudomonadati</taxon>
        <taxon>Pseudomonadota</taxon>
        <taxon>Alphaproteobacteria</taxon>
        <taxon>Rhodobacterales</taxon>
        <taxon>Paracoccaceae</taxon>
        <taxon>Roseinatronobacter</taxon>
    </lineage>
</organism>